<dbReference type="Proteomes" id="UP000323324">
    <property type="component" value="Unassembled WGS sequence"/>
</dbReference>
<proteinExistence type="predicted"/>
<dbReference type="InterPro" id="IPR024185">
    <property type="entry name" value="FTHF_cligase-like_sf"/>
</dbReference>
<protein>
    <submittedName>
        <fullName evidence="2">Lactate utilization protein B/C</fullName>
    </submittedName>
</protein>
<dbReference type="SUPFAM" id="SSF100950">
    <property type="entry name" value="NagB/RpiA/CoA transferase-like"/>
    <property type="match status" value="1"/>
</dbReference>
<dbReference type="AlphaFoldDB" id="A0A8H2LF62"/>
<feature type="domain" description="LUD" evidence="1">
    <location>
        <begin position="99"/>
        <end position="179"/>
    </location>
</feature>
<dbReference type="InterPro" id="IPR003741">
    <property type="entry name" value="LUD_dom"/>
</dbReference>
<evidence type="ECO:0000313" key="3">
    <source>
        <dbReference type="Proteomes" id="UP000323324"/>
    </source>
</evidence>
<dbReference type="InterPro" id="IPR037171">
    <property type="entry name" value="NagB/RpiA_transferase-like"/>
</dbReference>
<gene>
    <name evidence="2" type="ORF">ES676_06970</name>
</gene>
<dbReference type="EMBL" id="VSKM01000006">
    <property type="protein sequence ID" value="TYB74412.1"/>
    <property type="molecule type" value="Genomic_DNA"/>
</dbReference>
<evidence type="ECO:0000259" key="1">
    <source>
        <dbReference type="Pfam" id="PF02589"/>
    </source>
</evidence>
<accession>A0A8H2LF62</accession>
<dbReference type="Gene3D" id="3.40.50.10420">
    <property type="entry name" value="NagB/RpiA/CoA transferase-like"/>
    <property type="match status" value="1"/>
</dbReference>
<comment type="caution">
    <text evidence="2">The sequence shown here is derived from an EMBL/GenBank/DDBJ whole genome shotgun (WGS) entry which is preliminary data.</text>
</comment>
<evidence type="ECO:0000313" key="2">
    <source>
        <dbReference type="EMBL" id="TYB74412.1"/>
    </source>
</evidence>
<keyword evidence="3" id="KW-1185">Reference proteome</keyword>
<organism evidence="2 3">
    <name type="scientific">Bizionia saleffrena</name>
    <dbReference type="NCBI Taxonomy" id="291189"/>
    <lineage>
        <taxon>Bacteria</taxon>
        <taxon>Pseudomonadati</taxon>
        <taxon>Bacteroidota</taxon>
        <taxon>Flavobacteriia</taxon>
        <taxon>Flavobacteriales</taxon>
        <taxon>Flavobacteriaceae</taxon>
        <taxon>Bizionia</taxon>
    </lineage>
</organism>
<sequence length="201" mass="22846">MSLFRKLFPSKSDKEKEEVTAANRGKYMPPVKLPIDESFTINFKDNGGKFLYCDNMNEVYDNLSLIIEENKWQDKTAYFYDQNLKQRFNDLYLNPGTLNDATYFVTTCENLISDDGAILISSNQLAEKKLAEFPGNIIVFATTSQIVGNIGEGLKEIKIKNANKIPTNITTIKLFKPVAEKDFLTYGSPSKNLYLLLLEDL</sequence>
<dbReference type="Pfam" id="PF02589">
    <property type="entry name" value="LUD_dom"/>
    <property type="match status" value="1"/>
</dbReference>
<reference evidence="2 3" key="1">
    <citation type="submission" date="2019-08" db="EMBL/GenBank/DDBJ databases">
        <title>Genomes of Antarctic Bizionia species.</title>
        <authorList>
            <person name="Bowman J.P."/>
        </authorList>
    </citation>
    <scope>NUCLEOTIDE SEQUENCE [LARGE SCALE GENOMIC DNA]</scope>
    <source>
        <strain evidence="2 3">HFD</strain>
    </source>
</reference>
<name>A0A8H2LF62_9FLAO</name>
<dbReference type="RefSeq" id="WP_148369609.1">
    <property type="nucleotide sequence ID" value="NZ_VSKM01000006.1"/>
</dbReference>